<dbReference type="AlphaFoldDB" id="A0A0C3CTE9"/>
<protein>
    <submittedName>
        <fullName evidence="1">Uncharacterized protein</fullName>
    </submittedName>
</protein>
<dbReference type="Proteomes" id="UP000053424">
    <property type="component" value="Unassembled WGS sequence"/>
</dbReference>
<sequence length="56" mass="6308">MPVGANATIFPQCFTSQRRFERDDQILLPLYRDIHPVHLGVVARGRPGTGFQESVL</sequence>
<dbReference type="EMBL" id="KN831770">
    <property type="protein sequence ID" value="KIM47126.1"/>
    <property type="molecule type" value="Genomic_DNA"/>
</dbReference>
<evidence type="ECO:0000313" key="2">
    <source>
        <dbReference type="Proteomes" id="UP000053424"/>
    </source>
</evidence>
<evidence type="ECO:0000313" key="1">
    <source>
        <dbReference type="EMBL" id="KIM47126.1"/>
    </source>
</evidence>
<proteinExistence type="predicted"/>
<name>A0A0C3CTE9_HEBCY</name>
<dbReference type="HOGENOM" id="CLU_3014393_0_0_1"/>
<reference evidence="2" key="2">
    <citation type="submission" date="2015-01" db="EMBL/GenBank/DDBJ databases">
        <title>Evolutionary Origins and Diversification of the Mycorrhizal Mutualists.</title>
        <authorList>
            <consortium name="DOE Joint Genome Institute"/>
            <consortium name="Mycorrhizal Genomics Consortium"/>
            <person name="Kohler A."/>
            <person name="Kuo A."/>
            <person name="Nagy L.G."/>
            <person name="Floudas D."/>
            <person name="Copeland A."/>
            <person name="Barry K.W."/>
            <person name="Cichocki N."/>
            <person name="Veneault-Fourrey C."/>
            <person name="LaButti K."/>
            <person name="Lindquist E.A."/>
            <person name="Lipzen A."/>
            <person name="Lundell T."/>
            <person name="Morin E."/>
            <person name="Murat C."/>
            <person name="Riley R."/>
            <person name="Ohm R."/>
            <person name="Sun H."/>
            <person name="Tunlid A."/>
            <person name="Henrissat B."/>
            <person name="Grigoriev I.V."/>
            <person name="Hibbett D.S."/>
            <person name="Martin F."/>
        </authorList>
    </citation>
    <scope>NUCLEOTIDE SEQUENCE [LARGE SCALE GENOMIC DNA]</scope>
    <source>
        <strain evidence="2">h7</strain>
    </source>
</reference>
<organism evidence="1 2">
    <name type="scientific">Hebeloma cylindrosporum</name>
    <dbReference type="NCBI Taxonomy" id="76867"/>
    <lineage>
        <taxon>Eukaryota</taxon>
        <taxon>Fungi</taxon>
        <taxon>Dikarya</taxon>
        <taxon>Basidiomycota</taxon>
        <taxon>Agaricomycotina</taxon>
        <taxon>Agaricomycetes</taxon>
        <taxon>Agaricomycetidae</taxon>
        <taxon>Agaricales</taxon>
        <taxon>Agaricineae</taxon>
        <taxon>Hymenogastraceae</taxon>
        <taxon>Hebeloma</taxon>
    </lineage>
</organism>
<reference evidence="1 2" key="1">
    <citation type="submission" date="2014-04" db="EMBL/GenBank/DDBJ databases">
        <authorList>
            <consortium name="DOE Joint Genome Institute"/>
            <person name="Kuo A."/>
            <person name="Gay G."/>
            <person name="Dore J."/>
            <person name="Kohler A."/>
            <person name="Nagy L.G."/>
            <person name="Floudas D."/>
            <person name="Copeland A."/>
            <person name="Barry K.W."/>
            <person name="Cichocki N."/>
            <person name="Veneault-Fourrey C."/>
            <person name="LaButti K."/>
            <person name="Lindquist E.A."/>
            <person name="Lipzen A."/>
            <person name="Lundell T."/>
            <person name="Morin E."/>
            <person name="Murat C."/>
            <person name="Sun H."/>
            <person name="Tunlid A."/>
            <person name="Henrissat B."/>
            <person name="Grigoriev I.V."/>
            <person name="Hibbett D.S."/>
            <person name="Martin F."/>
            <person name="Nordberg H.P."/>
            <person name="Cantor M.N."/>
            <person name="Hua S.X."/>
        </authorList>
    </citation>
    <scope>NUCLEOTIDE SEQUENCE [LARGE SCALE GENOMIC DNA]</scope>
    <source>
        <strain evidence="2">h7</strain>
    </source>
</reference>
<keyword evidence="2" id="KW-1185">Reference proteome</keyword>
<accession>A0A0C3CTE9</accession>
<gene>
    <name evidence="1" type="ORF">M413DRAFT_440652</name>
</gene>